<accession>A0A2P2Q2D3</accession>
<dbReference type="EMBL" id="GGEC01080605">
    <property type="protein sequence ID" value="MBX61089.1"/>
    <property type="molecule type" value="Transcribed_RNA"/>
</dbReference>
<organism evidence="1">
    <name type="scientific">Rhizophora mucronata</name>
    <name type="common">Asiatic mangrove</name>
    <dbReference type="NCBI Taxonomy" id="61149"/>
    <lineage>
        <taxon>Eukaryota</taxon>
        <taxon>Viridiplantae</taxon>
        <taxon>Streptophyta</taxon>
        <taxon>Embryophyta</taxon>
        <taxon>Tracheophyta</taxon>
        <taxon>Spermatophyta</taxon>
        <taxon>Magnoliopsida</taxon>
        <taxon>eudicotyledons</taxon>
        <taxon>Gunneridae</taxon>
        <taxon>Pentapetalae</taxon>
        <taxon>rosids</taxon>
        <taxon>fabids</taxon>
        <taxon>Malpighiales</taxon>
        <taxon>Rhizophoraceae</taxon>
        <taxon>Rhizophora</taxon>
    </lineage>
</organism>
<name>A0A2P2Q2D3_RHIMU</name>
<reference evidence="1" key="1">
    <citation type="submission" date="2018-02" db="EMBL/GenBank/DDBJ databases">
        <title>Rhizophora mucronata_Transcriptome.</title>
        <authorList>
            <person name="Meera S.P."/>
            <person name="Sreeshan A."/>
            <person name="Augustine A."/>
        </authorList>
    </citation>
    <scope>NUCLEOTIDE SEQUENCE</scope>
    <source>
        <tissue evidence="1">Leaf</tissue>
    </source>
</reference>
<dbReference type="AlphaFoldDB" id="A0A2P2Q2D3"/>
<sequence length="25" mass="2820">MTIHTVGSMIDGMRILESEGRIILF</sequence>
<proteinExistence type="predicted"/>
<evidence type="ECO:0000313" key="1">
    <source>
        <dbReference type="EMBL" id="MBX61089.1"/>
    </source>
</evidence>
<protein>
    <submittedName>
        <fullName evidence="1">Uncharacterized protein</fullName>
    </submittedName>
</protein>